<gene>
    <name evidence="2" type="ORF">KC19_3G120200</name>
</gene>
<dbReference type="Proteomes" id="UP000822688">
    <property type="component" value="Chromosome 3"/>
</dbReference>
<keyword evidence="3" id="KW-1185">Reference proteome</keyword>
<accession>A0A8T0IHL4</accession>
<evidence type="ECO:0000256" key="1">
    <source>
        <dbReference type="SAM" id="Phobius"/>
    </source>
</evidence>
<name>A0A8T0IHL4_CERPU</name>
<organism evidence="2 3">
    <name type="scientific">Ceratodon purpureus</name>
    <name type="common">Fire moss</name>
    <name type="synonym">Dicranum purpureum</name>
    <dbReference type="NCBI Taxonomy" id="3225"/>
    <lineage>
        <taxon>Eukaryota</taxon>
        <taxon>Viridiplantae</taxon>
        <taxon>Streptophyta</taxon>
        <taxon>Embryophyta</taxon>
        <taxon>Bryophyta</taxon>
        <taxon>Bryophytina</taxon>
        <taxon>Bryopsida</taxon>
        <taxon>Dicranidae</taxon>
        <taxon>Pseudoditrichales</taxon>
        <taxon>Ditrichaceae</taxon>
        <taxon>Ceratodon</taxon>
    </lineage>
</organism>
<keyword evidence="1" id="KW-0812">Transmembrane</keyword>
<feature type="transmembrane region" description="Helical" evidence="1">
    <location>
        <begin position="31"/>
        <end position="53"/>
    </location>
</feature>
<keyword evidence="1" id="KW-0472">Membrane</keyword>
<reference evidence="2" key="1">
    <citation type="submission" date="2020-06" db="EMBL/GenBank/DDBJ databases">
        <title>WGS assembly of Ceratodon purpureus strain R40.</title>
        <authorList>
            <person name="Carey S.B."/>
            <person name="Jenkins J."/>
            <person name="Shu S."/>
            <person name="Lovell J.T."/>
            <person name="Sreedasyam A."/>
            <person name="Maumus F."/>
            <person name="Tiley G.P."/>
            <person name="Fernandez-Pozo N."/>
            <person name="Barry K."/>
            <person name="Chen C."/>
            <person name="Wang M."/>
            <person name="Lipzen A."/>
            <person name="Daum C."/>
            <person name="Saski C.A."/>
            <person name="Payton A.C."/>
            <person name="Mcbreen J.C."/>
            <person name="Conrad R.E."/>
            <person name="Kollar L.M."/>
            <person name="Olsson S."/>
            <person name="Huttunen S."/>
            <person name="Landis J.B."/>
            <person name="Wickett N.J."/>
            <person name="Johnson M.G."/>
            <person name="Rensing S.A."/>
            <person name="Grimwood J."/>
            <person name="Schmutz J."/>
            <person name="Mcdaniel S.F."/>
        </authorList>
    </citation>
    <scope>NUCLEOTIDE SEQUENCE</scope>
    <source>
        <strain evidence="2">R40</strain>
    </source>
</reference>
<comment type="caution">
    <text evidence="2">The sequence shown here is derived from an EMBL/GenBank/DDBJ whole genome shotgun (WGS) entry which is preliminary data.</text>
</comment>
<keyword evidence="1" id="KW-1133">Transmembrane helix</keyword>
<sequence length="138" mass="15872">MDLLRLRFLDIAALDLANCTCLPSMQVRSVLVVWSFVFLSWMGSPGVVCRGFGVLEWFRDWRNGVWCWFERGRGFLVADWSGFSGWLAREGLRGRTVCCSDLEGQRCGVGELVCFGRVRWSILFLAALFVWFGFFNLH</sequence>
<evidence type="ECO:0000313" key="2">
    <source>
        <dbReference type="EMBL" id="KAG0583240.1"/>
    </source>
</evidence>
<feature type="transmembrane region" description="Helical" evidence="1">
    <location>
        <begin position="118"/>
        <end position="137"/>
    </location>
</feature>
<evidence type="ECO:0008006" key="4">
    <source>
        <dbReference type="Google" id="ProtNLM"/>
    </source>
</evidence>
<dbReference type="EMBL" id="CM026423">
    <property type="protein sequence ID" value="KAG0583240.1"/>
    <property type="molecule type" value="Genomic_DNA"/>
</dbReference>
<evidence type="ECO:0000313" key="3">
    <source>
        <dbReference type="Proteomes" id="UP000822688"/>
    </source>
</evidence>
<protein>
    <recommendedName>
        <fullName evidence="4">Transmembrane protein</fullName>
    </recommendedName>
</protein>
<proteinExistence type="predicted"/>
<dbReference type="AlphaFoldDB" id="A0A8T0IHL4"/>